<dbReference type="Proteomes" id="UP000712600">
    <property type="component" value="Unassembled WGS sequence"/>
</dbReference>
<feature type="region of interest" description="Disordered" evidence="1">
    <location>
        <begin position="21"/>
        <end position="128"/>
    </location>
</feature>
<dbReference type="AlphaFoldDB" id="A0A8S9Q463"/>
<protein>
    <submittedName>
        <fullName evidence="2">Uncharacterized protein</fullName>
    </submittedName>
</protein>
<proteinExistence type="predicted"/>
<accession>A0A8S9Q463</accession>
<dbReference type="EMBL" id="QGKX02001290">
    <property type="protein sequence ID" value="KAF3535711.1"/>
    <property type="molecule type" value="Genomic_DNA"/>
</dbReference>
<evidence type="ECO:0000256" key="1">
    <source>
        <dbReference type="SAM" id="MobiDB-lite"/>
    </source>
</evidence>
<sequence length="128" mass="13861">MQKLEEPDEEVLEILQAYQRTTKSHSAKGTLPKGREHCRSASCKGAQENANATSRSAGLHTLYSFGTNGSKRSRRTHFPATIHPKGKAKPLGFGFQLPSSGSQLPGSRSKFGGGKKPPLKEESLGLER</sequence>
<feature type="compositionally biased region" description="Basic and acidic residues" evidence="1">
    <location>
        <begin position="118"/>
        <end position="128"/>
    </location>
</feature>
<comment type="caution">
    <text evidence="2">The sequence shown here is derived from an EMBL/GenBank/DDBJ whole genome shotgun (WGS) entry which is preliminary data.</text>
</comment>
<name>A0A8S9Q463_BRACR</name>
<reference evidence="2" key="1">
    <citation type="submission" date="2019-12" db="EMBL/GenBank/DDBJ databases">
        <title>Genome sequencing and annotation of Brassica cretica.</title>
        <authorList>
            <person name="Studholme D.J."/>
            <person name="Sarris P."/>
        </authorList>
    </citation>
    <scope>NUCLEOTIDE SEQUENCE</scope>
    <source>
        <strain evidence="2">PFS-109/04</strain>
        <tissue evidence="2">Leaf</tissue>
    </source>
</reference>
<feature type="compositionally biased region" description="Polar residues" evidence="1">
    <location>
        <begin position="97"/>
        <end position="106"/>
    </location>
</feature>
<evidence type="ECO:0000313" key="2">
    <source>
        <dbReference type="EMBL" id="KAF3535711.1"/>
    </source>
</evidence>
<organism evidence="2 3">
    <name type="scientific">Brassica cretica</name>
    <name type="common">Mustard</name>
    <dbReference type="NCBI Taxonomy" id="69181"/>
    <lineage>
        <taxon>Eukaryota</taxon>
        <taxon>Viridiplantae</taxon>
        <taxon>Streptophyta</taxon>
        <taxon>Embryophyta</taxon>
        <taxon>Tracheophyta</taxon>
        <taxon>Spermatophyta</taxon>
        <taxon>Magnoliopsida</taxon>
        <taxon>eudicotyledons</taxon>
        <taxon>Gunneridae</taxon>
        <taxon>Pentapetalae</taxon>
        <taxon>rosids</taxon>
        <taxon>malvids</taxon>
        <taxon>Brassicales</taxon>
        <taxon>Brassicaceae</taxon>
        <taxon>Brassiceae</taxon>
        <taxon>Brassica</taxon>
    </lineage>
</organism>
<gene>
    <name evidence="2" type="ORF">F2Q69_00022851</name>
</gene>
<evidence type="ECO:0000313" key="3">
    <source>
        <dbReference type="Proteomes" id="UP000712600"/>
    </source>
</evidence>